<evidence type="ECO:0000313" key="2">
    <source>
        <dbReference type="EMBL" id="MBE5034713.1"/>
    </source>
</evidence>
<dbReference type="Gene3D" id="3.60.70.12">
    <property type="entry name" value="L-amino peptidase D-ALA esterase/amidase"/>
    <property type="match status" value="1"/>
</dbReference>
<sequence>MKDIDKMGIKEVSVAELSGVKIGHAQDYDAMTGVTAFVFEGRAVAGIDISGGGPASRETPLLNPKMACQDINAVILSGGSAFGLEAGCGAAKYLEEQGIGFDTGYAKVPLVCQSCIYDLSIGKSDVRPDIAMGYEACQNAVAGNDLCGSIGAGTGATVGKLTTMARSQKSGFGICTYKLGELIVTAAVTVNALGDIFDYDSGQQLAGMTTEDRRAFAGIEEGMYAGAIAGFSGGDENPQQGKNTTIGIIITNAGLSKGDMNKVASMTRNAYSRCILPVGTTADGDSIYAVSVGKVTADINTVGTLAARTMGEAIKRAVTTDRMDDNEYLAKCIEL</sequence>
<reference evidence="2 3" key="1">
    <citation type="submission" date="2020-10" db="EMBL/GenBank/DDBJ databases">
        <title>ChiBAC.</title>
        <authorList>
            <person name="Zenner C."/>
            <person name="Hitch T.C.A."/>
            <person name="Clavel T."/>
        </authorList>
    </citation>
    <scope>NUCLEOTIDE SEQUENCE [LARGE SCALE GENOMIC DNA]</scope>
    <source>
        <strain evidence="2 3">DSM 108706</strain>
    </source>
</reference>
<dbReference type="InterPro" id="IPR005321">
    <property type="entry name" value="Peptidase_S58_DmpA"/>
</dbReference>
<proteinExistence type="inferred from homology"/>
<name>A0ABR9QV10_9FIRM</name>
<evidence type="ECO:0000313" key="3">
    <source>
        <dbReference type="Proteomes" id="UP001516588"/>
    </source>
</evidence>
<dbReference type="Proteomes" id="UP001516588">
    <property type="component" value="Unassembled WGS sequence"/>
</dbReference>
<keyword evidence="3" id="KW-1185">Reference proteome</keyword>
<dbReference type="PANTHER" id="PTHR36512:SF3">
    <property type="entry name" value="BLR5678 PROTEIN"/>
    <property type="match status" value="1"/>
</dbReference>
<gene>
    <name evidence="2" type="ORF">INF20_00215</name>
</gene>
<dbReference type="SUPFAM" id="SSF56266">
    <property type="entry name" value="DmpA/ArgJ-like"/>
    <property type="match status" value="1"/>
</dbReference>
<dbReference type="EMBL" id="JADCKA010000001">
    <property type="protein sequence ID" value="MBE5034713.1"/>
    <property type="molecule type" value="Genomic_DNA"/>
</dbReference>
<comment type="caution">
    <text evidence="2">The sequence shown here is derived from an EMBL/GenBank/DDBJ whole genome shotgun (WGS) entry which is preliminary data.</text>
</comment>
<dbReference type="RefSeq" id="WP_226384384.1">
    <property type="nucleotide sequence ID" value="NZ_JADCKA010000001.1"/>
</dbReference>
<dbReference type="CDD" id="cd02252">
    <property type="entry name" value="nylC_like"/>
    <property type="match status" value="1"/>
</dbReference>
<dbReference type="InterPro" id="IPR016117">
    <property type="entry name" value="ArgJ-like_dom_sf"/>
</dbReference>
<dbReference type="PANTHER" id="PTHR36512">
    <property type="entry name" value="D-AMINOPEPTIDASE"/>
    <property type="match status" value="1"/>
</dbReference>
<organism evidence="2 3">
    <name type="scientific">Gallibacter intestinalis</name>
    <dbReference type="NCBI Taxonomy" id="2779356"/>
    <lineage>
        <taxon>Bacteria</taxon>
        <taxon>Bacillati</taxon>
        <taxon>Bacillota</taxon>
        <taxon>Clostridia</taxon>
        <taxon>Eubacteriales</taxon>
        <taxon>Eubacteriaceae</taxon>
        <taxon>Gallibacter</taxon>
    </lineage>
</organism>
<dbReference type="Pfam" id="PF03576">
    <property type="entry name" value="Peptidase_S58"/>
    <property type="match status" value="1"/>
</dbReference>
<evidence type="ECO:0000256" key="1">
    <source>
        <dbReference type="ARBA" id="ARBA00007068"/>
    </source>
</evidence>
<comment type="similarity">
    <text evidence="1">Belongs to the peptidase S58 family.</text>
</comment>
<accession>A0ABR9QV10</accession>
<protein>
    <submittedName>
        <fullName evidence="2">P1 family peptidase</fullName>
    </submittedName>
</protein>